<evidence type="ECO:0000313" key="18">
    <source>
        <dbReference type="Proteomes" id="UP001347796"/>
    </source>
</evidence>
<evidence type="ECO:0000256" key="12">
    <source>
        <dbReference type="PROSITE-ProRule" id="PRU00059"/>
    </source>
</evidence>
<dbReference type="InterPro" id="IPR034035">
    <property type="entry name" value="Astacin-like_dom"/>
</dbReference>
<keyword evidence="18" id="KW-1185">Reference proteome</keyword>
<dbReference type="SUPFAM" id="SSF55486">
    <property type="entry name" value="Metalloproteases ('zincins'), catalytic domain"/>
    <property type="match status" value="1"/>
</dbReference>
<organism evidence="17 18">
    <name type="scientific">Patella caerulea</name>
    <name type="common">Rayed Mediterranean limpet</name>
    <dbReference type="NCBI Taxonomy" id="87958"/>
    <lineage>
        <taxon>Eukaryota</taxon>
        <taxon>Metazoa</taxon>
        <taxon>Spiralia</taxon>
        <taxon>Lophotrochozoa</taxon>
        <taxon>Mollusca</taxon>
        <taxon>Gastropoda</taxon>
        <taxon>Patellogastropoda</taxon>
        <taxon>Patelloidea</taxon>
        <taxon>Patellidae</taxon>
        <taxon>Patella</taxon>
    </lineage>
</organism>
<keyword evidence="4 13" id="KW-0479">Metal-binding</keyword>
<dbReference type="SMART" id="SM00235">
    <property type="entry name" value="ZnMc"/>
    <property type="match status" value="1"/>
</dbReference>
<keyword evidence="10" id="KW-1015">Disulfide bond</keyword>
<dbReference type="Pfam" id="PF00090">
    <property type="entry name" value="TSP_1"/>
    <property type="match status" value="1"/>
</dbReference>
<dbReference type="PRINTS" id="PR00480">
    <property type="entry name" value="ASTACIN"/>
</dbReference>
<keyword evidence="3 13" id="KW-0645">Protease</keyword>
<evidence type="ECO:0000256" key="4">
    <source>
        <dbReference type="ARBA" id="ARBA00022723"/>
    </source>
</evidence>
<evidence type="ECO:0000259" key="16">
    <source>
        <dbReference type="PROSITE" id="PS51864"/>
    </source>
</evidence>
<evidence type="ECO:0000256" key="6">
    <source>
        <dbReference type="ARBA" id="ARBA00022737"/>
    </source>
</evidence>
<dbReference type="InterPro" id="IPR001506">
    <property type="entry name" value="Peptidase_M12A"/>
</dbReference>
<dbReference type="SMART" id="SM00042">
    <property type="entry name" value="CUB"/>
    <property type="match status" value="1"/>
</dbReference>
<evidence type="ECO:0000256" key="3">
    <source>
        <dbReference type="ARBA" id="ARBA00022670"/>
    </source>
</evidence>
<evidence type="ECO:0000256" key="9">
    <source>
        <dbReference type="ARBA" id="ARBA00023049"/>
    </source>
</evidence>
<dbReference type="GO" id="GO:0018996">
    <property type="term" value="P:molting cycle, collagen and cuticulin-based cuticle"/>
    <property type="evidence" value="ECO:0007669"/>
    <property type="project" value="InterPro"/>
</dbReference>
<dbReference type="InterPro" id="IPR017050">
    <property type="entry name" value="Metallopeptidase_nem"/>
</dbReference>
<keyword evidence="5 14" id="KW-0732">Signal</keyword>
<dbReference type="GO" id="GO:0006508">
    <property type="term" value="P:proteolysis"/>
    <property type="evidence" value="ECO:0007669"/>
    <property type="project" value="UniProtKB-KW"/>
</dbReference>
<dbReference type="FunFam" id="2.60.120.290:FF:000003">
    <property type="entry name" value="Neuropilin"/>
    <property type="match status" value="1"/>
</dbReference>
<dbReference type="Pfam" id="PF01400">
    <property type="entry name" value="Astacin"/>
    <property type="match status" value="1"/>
</dbReference>
<feature type="chain" id="PRO_5042664013" description="Metalloendopeptidase" evidence="14">
    <location>
        <begin position="19"/>
        <end position="485"/>
    </location>
</feature>
<keyword evidence="11" id="KW-0325">Glycoprotein</keyword>
<feature type="binding site" evidence="13">
    <location>
        <position position="180"/>
    </location>
    <ligand>
        <name>Zn(2+)</name>
        <dbReference type="ChEBI" id="CHEBI:29105"/>
        <note>catalytic</note>
    </ligand>
</feature>
<dbReference type="PANTHER" id="PTHR10127">
    <property type="entry name" value="DISCOIDIN, CUB, EGF, LAMININ , AND ZINC METALLOPROTEASE DOMAIN CONTAINING"/>
    <property type="match status" value="1"/>
</dbReference>
<keyword evidence="8 13" id="KW-0862">Zinc</keyword>
<dbReference type="InterPro" id="IPR036383">
    <property type="entry name" value="TSP1_rpt_sf"/>
</dbReference>
<dbReference type="GO" id="GO:0005576">
    <property type="term" value="C:extracellular region"/>
    <property type="evidence" value="ECO:0007669"/>
    <property type="project" value="UniProtKB-SubCell"/>
</dbReference>
<dbReference type="EC" id="3.4.24.-" evidence="14"/>
<reference evidence="17 18" key="1">
    <citation type="submission" date="2024-01" db="EMBL/GenBank/DDBJ databases">
        <title>The genome of the rayed Mediterranean limpet Patella caerulea (Linnaeus, 1758).</title>
        <authorList>
            <person name="Anh-Thu Weber A."/>
            <person name="Halstead-Nussloch G."/>
        </authorList>
    </citation>
    <scope>NUCLEOTIDE SEQUENCE [LARGE SCALE GENOMIC DNA]</scope>
    <source>
        <strain evidence="17">AATW-2023a</strain>
        <tissue evidence="17">Whole specimen</tissue>
    </source>
</reference>
<keyword evidence="7 13" id="KW-0378">Hydrolase</keyword>
<accession>A0AAN8JUD5</accession>
<dbReference type="PANTHER" id="PTHR10127:SF850">
    <property type="entry name" value="METALLOENDOPEPTIDASE"/>
    <property type="match status" value="1"/>
</dbReference>
<comment type="caution">
    <text evidence="12">Lacks conserved residue(s) required for the propagation of feature annotation.</text>
</comment>
<dbReference type="CDD" id="cd04280">
    <property type="entry name" value="ZnMc_astacin_like"/>
    <property type="match status" value="1"/>
</dbReference>
<feature type="signal peptide" evidence="14">
    <location>
        <begin position="1"/>
        <end position="18"/>
    </location>
</feature>
<dbReference type="EMBL" id="JAZGQO010000007">
    <property type="protein sequence ID" value="KAK6183202.1"/>
    <property type="molecule type" value="Genomic_DNA"/>
</dbReference>
<dbReference type="SMART" id="SM00209">
    <property type="entry name" value="TSP1"/>
    <property type="match status" value="1"/>
</dbReference>
<evidence type="ECO:0000313" key="17">
    <source>
        <dbReference type="EMBL" id="KAK6183202.1"/>
    </source>
</evidence>
<keyword evidence="6" id="KW-0677">Repeat</keyword>
<evidence type="ECO:0000256" key="1">
    <source>
        <dbReference type="ARBA" id="ARBA00004613"/>
    </source>
</evidence>
<dbReference type="SUPFAM" id="SSF49854">
    <property type="entry name" value="Spermadhesin, CUB domain"/>
    <property type="match status" value="1"/>
</dbReference>
<dbReference type="Pfam" id="PF00431">
    <property type="entry name" value="CUB"/>
    <property type="match status" value="1"/>
</dbReference>
<evidence type="ECO:0000256" key="8">
    <source>
        <dbReference type="ARBA" id="ARBA00022833"/>
    </source>
</evidence>
<dbReference type="GO" id="GO:0004222">
    <property type="term" value="F:metalloendopeptidase activity"/>
    <property type="evidence" value="ECO:0007669"/>
    <property type="project" value="UniProtKB-UniRule"/>
</dbReference>
<feature type="binding site" evidence="13">
    <location>
        <position position="176"/>
    </location>
    <ligand>
        <name>Zn(2+)</name>
        <dbReference type="ChEBI" id="CHEBI:29105"/>
        <note>catalytic</note>
    </ligand>
</feature>
<evidence type="ECO:0000256" key="11">
    <source>
        <dbReference type="ARBA" id="ARBA00023180"/>
    </source>
</evidence>
<keyword evidence="9 13" id="KW-0482">Metalloprotease</keyword>
<dbReference type="GO" id="GO:0008270">
    <property type="term" value="F:zinc ion binding"/>
    <property type="evidence" value="ECO:0007669"/>
    <property type="project" value="UniProtKB-UniRule"/>
</dbReference>
<comment type="caution">
    <text evidence="17">The sequence shown here is derived from an EMBL/GenBank/DDBJ whole genome shotgun (WGS) entry which is preliminary data.</text>
</comment>
<evidence type="ECO:0000256" key="5">
    <source>
        <dbReference type="ARBA" id="ARBA00022729"/>
    </source>
</evidence>
<proteinExistence type="predicted"/>
<gene>
    <name evidence="17" type="ORF">SNE40_010729</name>
</gene>
<feature type="binding site" evidence="13">
    <location>
        <position position="186"/>
    </location>
    <ligand>
        <name>Zn(2+)</name>
        <dbReference type="ChEBI" id="CHEBI:29105"/>
        <note>catalytic</note>
    </ligand>
</feature>
<evidence type="ECO:0000259" key="15">
    <source>
        <dbReference type="PROSITE" id="PS01180"/>
    </source>
</evidence>
<sequence>MTLFWFILGYCLLVQTFALKFQKPDVDTRLLRRMRGQHVAGPHKPAEEQGTKFESDMQLQLHQIESIVKVGNDGARKRREAEAKMLWPEGIMPYEFHPDIPLKMKTTVMAAMKHWEDNTCIKFWQYTPEVAEELGHHDRVLFQKGDGCTSSVGRSGGGVQITTIGTTCNIMGSAAHEIGHSLGYYHEQSRMDRDEHVTINFDNIVPAMVDNFRKYGDNVKSSEPYDVGSIMHYGPTFLSRDGQSETISAKQRPLTGYMGQREALSFLDIKTANKVYRCDAKCENPPKCENAGFVNERCRCVCPLGVSGPTCENVAASSEGCGGVLTSTTGTFQSHNYPSGYGDRAVCNWLIQGPAESNITVAFDHFEVEADDYAPCGYDWLEVRTKGPEVPGLKFCGNKIPAPIHHSSNILFLQFRSDALYNSYTGFHARYTINTKPNYKWSDWNGWTSCSAKCGGGNKLRRRECLEGKCVGLKFDVERCNMDPC</sequence>
<evidence type="ECO:0000256" key="14">
    <source>
        <dbReference type="RuleBase" id="RU361183"/>
    </source>
</evidence>
<dbReference type="SUPFAM" id="SSF82895">
    <property type="entry name" value="TSP-1 type 1 repeat"/>
    <property type="match status" value="1"/>
</dbReference>
<dbReference type="PROSITE" id="PS00022">
    <property type="entry name" value="EGF_1"/>
    <property type="match status" value="1"/>
</dbReference>
<dbReference type="InterPro" id="IPR006026">
    <property type="entry name" value="Peptidase_Metallo"/>
</dbReference>
<dbReference type="Gene3D" id="2.20.100.10">
    <property type="entry name" value="Thrombospondin type-1 (TSP1) repeat"/>
    <property type="match status" value="1"/>
</dbReference>
<protein>
    <recommendedName>
        <fullName evidence="14">Metalloendopeptidase</fullName>
        <ecNumber evidence="14">3.4.24.-</ecNumber>
    </recommendedName>
</protein>
<feature type="domain" description="Peptidase M12A" evidence="16">
    <location>
        <begin position="80"/>
        <end position="279"/>
    </location>
</feature>
<evidence type="ECO:0000256" key="7">
    <source>
        <dbReference type="ARBA" id="ARBA00022801"/>
    </source>
</evidence>
<dbReference type="InterPro" id="IPR000884">
    <property type="entry name" value="TSP1_rpt"/>
</dbReference>
<dbReference type="Proteomes" id="UP001347796">
    <property type="component" value="Unassembled WGS sequence"/>
</dbReference>
<dbReference type="InterPro" id="IPR024079">
    <property type="entry name" value="MetalloPept_cat_dom_sf"/>
</dbReference>
<dbReference type="InterPro" id="IPR035914">
    <property type="entry name" value="Sperma_CUB_dom_sf"/>
</dbReference>
<dbReference type="PROSITE" id="PS50092">
    <property type="entry name" value="TSP1"/>
    <property type="match status" value="1"/>
</dbReference>
<comment type="cofactor">
    <cofactor evidence="13 14">
        <name>Zn(2+)</name>
        <dbReference type="ChEBI" id="CHEBI:29105"/>
    </cofactor>
    <text evidence="13 14">Binds 1 zinc ion per subunit.</text>
</comment>
<dbReference type="PROSITE" id="PS51864">
    <property type="entry name" value="ASTACIN"/>
    <property type="match status" value="1"/>
</dbReference>
<evidence type="ECO:0000256" key="13">
    <source>
        <dbReference type="PROSITE-ProRule" id="PRU01211"/>
    </source>
</evidence>
<dbReference type="Gene3D" id="3.40.390.10">
    <property type="entry name" value="Collagenase (Catalytic Domain)"/>
    <property type="match status" value="1"/>
</dbReference>
<dbReference type="PROSITE" id="PS01180">
    <property type="entry name" value="CUB"/>
    <property type="match status" value="1"/>
</dbReference>
<evidence type="ECO:0000256" key="2">
    <source>
        <dbReference type="ARBA" id="ARBA00022525"/>
    </source>
</evidence>
<feature type="domain" description="CUB" evidence="15">
    <location>
        <begin position="321"/>
        <end position="434"/>
    </location>
</feature>
<dbReference type="InterPro" id="IPR000859">
    <property type="entry name" value="CUB_dom"/>
</dbReference>
<dbReference type="AlphaFoldDB" id="A0AAN8JUD5"/>
<dbReference type="CDD" id="cd00041">
    <property type="entry name" value="CUB"/>
    <property type="match status" value="1"/>
</dbReference>
<keyword evidence="2" id="KW-0964">Secreted</keyword>
<dbReference type="PIRSF" id="PIRSF036365">
    <property type="entry name" value="Astacin_nematoda"/>
    <property type="match status" value="1"/>
</dbReference>
<comment type="subcellular location">
    <subcellularLocation>
        <location evidence="1">Secreted</location>
    </subcellularLocation>
</comment>
<feature type="active site" evidence="13">
    <location>
        <position position="177"/>
    </location>
</feature>
<name>A0AAN8JUD5_PATCE</name>
<dbReference type="Gene3D" id="2.60.120.290">
    <property type="entry name" value="Spermadhesin, CUB domain"/>
    <property type="match status" value="1"/>
</dbReference>
<dbReference type="InterPro" id="IPR000742">
    <property type="entry name" value="EGF"/>
</dbReference>
<evidence type="ECO:0000256" key="10">
    <source>
        <dbReference type="ARBA" id="ARBA00023157"/>
    </source>
</evidence>